<name>A0A0P6WXG3_9CHLR</name>
<proteinExistence type="predicted"/>
<dbReference type="EMBL" id="LGCK01000012">
    <property type="protein sequence ID" value="KPL71093.1"/>
    <property type="molecule type" value="Genomic_DNA"/>
</dbReference>
<dbReference type="OrthoDB" id="1524959at2"/>
<dbReference type="SUPFAM" id="SSF101116">
    <property type="entry name" value="Flagellar export chaperone FliS"/>
    <property type="match status" value="1"/>
</dbReference>
<dbReference type="STRING" id="229920.ADM99_12540"/>
<organism evidence="1 2">
    <name type="scientific">Leptolinea tardivitalis</name>
    <dbReference type="NCBI Taxonomy" id="229920"/>
    <lineage>
        <taxon>Bacteria</taxon>
        <taxon>Bacillati</taxon>
        <taxon>Chloroflexota</taxon>
        <taxon>Anaerolineae</taxon>
        <taxon>Anaerolineales</taxon>
        <taxon>Anaerolineaceae</taxon>
        <taxon>Leptolinea</taxon>
    </lineage>
</organism>
<keyword evidence="2" id="KW-1185">Reference proteome</keyword>
<dbReference type="Pfam" id="PF02561">
    <property type="entry name" value="FliS"/>
    <property type="match status" value="1"/>
</dbReference>
<protein>
    <recommendedName>
        <fullName evidence="3">Flagellar protein FliS</fullName>
    </recommendedName>
</protein>
<gene>
    <name evidence="1" type="ORF">ADM99_12540</name>
</gene>
<dbReference type="Gene3D" id="1.20.120.340">
    <property type="entry name" value="Flagellar protein FliS"/>
    <property type="match status" value="1"/>
</dbReference>
<dbReference type="RefSeq" id="WP_062422840.1">
    <property type="nucleotide sequence ID" value="NZ_BBYA01000011.1"/>
</dbReference>
<evidence type="ECO:0000313" key="2">
    <source>
        <dbReference type="Proteomes" id="UP000050430"/>
    </source>
</evidence>
<dbReference type="InterPro" id="IPR003713">
    <property type="entry name" value="FliS"/>
</dbReference>
<dbReference type="GO" id="GO:0044780">
    <property type="term" value="P:bacterial-type flagellum assembly"/>
    <property type="evidence" value="ECO:0007669"/>
    <property type="project" value="InterPro"/>
</dbReference>
<sequence>MYNQGQVYRKQEVQTATPLHLVIMAYDLAIRSCDQKDMVTALKAVSALRDALDYNYAEIAMNLLALYNWCLDCIRKQEYKQARQTLAELREAWVTIENQMNAPKAHPASTGVSMAVRTA</sequence>
<comment type="caution">
    <text evidence="1">The sequence shown here is derived from an EMBL/GenBank/DDBJ whole genome shotgun (WGS) entry which is preliminary data.</text>
</comment>
<evidence type="ECO:0008006" key="3">
    <source>
        <dbReference type="Google" id="ProtNLM"/>
    </source>
</evidence>
<dbReference type="AlphaFoldDB" id="A0A0P6WXG3"/>
<accession>A0A0P6WXG3</accession>
<evidence type="ECO:0000313" key="1">
    <source>
        <dbReference type="EMBL" id="KPL71093.1"/>
    </source>
</evidence>
<dbReference type="InterPro" id="IPR036584">
    <property type="entry name" value="FliS_sf"/>
</dbReference>
<dbReference type="Proteomes" id="UP000050430">
    <property type="component" value="Unassembled WGS sequence"/>
</dbReference>
<reference evidence="1 2" key="1">
    <citation type="submission" date="2015-07" db="EMBL/GenBank/DDBJ databases">
        <title>Genome sequence of Leptolinea tardivitalis DSM 16556.</title>
        <authorList>
            <person name="Hemp J."/>
            <person name="Ward L.M."/>
            <person name="Pace L.A."/>
            <person name="Fischer W.W."/>
        </authorList>
    </citation>
    <scope>NUCLEOTIDE SEQUENCE [LARGE SCALE GENOMIC DNA]</scope>
    <source>
        <strain evidence="1 2">YMTK-2</strain>
    </source>
</reference>